<dbReference type="EMBL" id="BJXL01000021">
    <property type="protein sequence ID" value="GEM82800.1"/>
    <property type="molecule type" value="Genomic_DNA"/>
</dbReference>
<dbReference type="PANTHER" id="PTHR15020">
    <property type="entry name" value="FLAVIN REDUCTASE-RELATED"/>
    <property type="match status" value="1"/>
</dbReference>
<dbReference type="Proteomes" id="UP000321197">
    <property type="component" value="Unassembled WGS sequence"/>
</dbReference>
<dbReference type="Pfam" id="PF13460">
    <property type="entry name" value="NAD_binding_10"/>
    <property type="match status" value="1"/>
</dbReference>
<reference evidence="2 3" key="1">
    <citation type="submission" date="2019-07" db="EMBL/GenBank/DDBJ databases">
        <title>Whole genome shotgun sequence of Meiothermus hypogaeus NBRC 106114.</title>
        <authorList>
            <person name="Hosoyama A."/>
            <person name="Uohara A."/>
            <person name="Ohji S."/>
            <person name="Ichikawa N."/>
        </authorList>
    </citation>
    <scope>NUCLEOTIDE SEQUENCE [LARGE SCALE GENOMIC DNA]</scope>
    <source>
        <strain evidence="2 3">NBRC 106114</strain>
    </source>
</reference>
<dbReference type="Gene3D" id="3.40.50.720">
    <property type="entry name" value="NAD(P)-binding Rossmann-like Domain"/>
    <property type="match status" value="1"/>
</dbReference>
<sequence>MGMKIVVFGASRGVGLQVVQQALEQGHSVTAFARNPSFPNHAHLSVMRGDIFDPEVVSRAVQGQDAVVIALGAGNQAGDQTRSQGTAHIVRAMQQYGVRRVVAVSSFGVGDSRKGLIAHAAWLFLKAALEEHERQEKTLMESGLDWTIVRPTGLTNDAKTGAYKIGSSGRGRISRADVADFILKALEDSSYIGKALVISS</sequence>
<protein>
    <submittedName>
        <fullName evidence="2">NmrA family transcriptional regulator</fullName>
    </submittedName>
</protein>
<proteinExistence type="predicted"/>
<organism evidence="2 3">
    <name type="scientific">Meiothermus hypogaeus NBRC 106114</name>
    <dbReference type="NCBI Taxonomy" id="1227553"/>
    <lineage>
        <taxon>Bacteria</taxon>
        <taxon>Thermotogati</taxon>
        <taxon>Deinococcota</taxon>
        <taxon>Deinococci</taxon>
        <taxon>Thermales</taxon>
        <taxon>Thermaceae</taxon>
        <taxon>Meiothermus</taxon>
    </lineage>
</organism>
<gene>
    <name evidence="2" type="ORF">MHY01S_09660</name>
</gene>
<dbReference type="PANTHER" id="PTHR15020:SF50">
    <property type="entry name" value="UPF0659 PROTEIN YMR090W"/>
    <property type="match status" value="1"/>
</dbReference>
<dbReference type="InterPro" id="IPR036291">
    <property type="entry name" value="NAD(P)-bd_dom_sf"/>
</dbReference>
<feature type="domain" description="NAD(P)-binding" evidence="1">
    <location>
        <begin position="9"/>
        <end position="188"/>
    </location>
</feature>
<evidence type="ECO:0000313" key="2">
    <source>
        <dbReference type="EMBL" id="GEM82800.1"/>
    </source>
</evidence>
<name>A0A511QZJ4_9DEIN</name>
<dbReference type="SUPFAM" id="SSF51735">
    <property type="entry name" value="NAD(P)-binding Rossmann-fold domains"/>
    <property type="match status" value="1"/>
</dbReference>
<dbReference type="CDD" id="cd05244">
    <property type="entry name" value="BVR-B_like_SDR_a"/>
    <property type="match status" value="1"/>
</dbReference>
<dbReference type="InterPro" id="IPR016040">
    <property type="entry name" value="NAD(P)-bd_dom"/>
</dbReference>
<evidence type="ECO:0000259" key="1">
    <source>
        <dbReference type="Pfam" id="PF13460"/>
    </source>
</evidence>
<accession>A0A511QZJ4</accession>
<evidence type="ECO:0000313" key="3">
    <source>
        <dbReference type="Proteomes" id="UP000321197"/>
    </source>
</evidence>
<dbReference type="AlphaFoldDB" id="A0A511QZJ4"/>
<comment type="caution">
    <text evidence="2">The sequence shown here is derived from an EMBL/GenBank/DDBJ whole genome shotgun (WGS) entry which is preliminary data.</text>
</comment>